<feature type="compositionally biased region" description="Polar residues" evidence="7">
    <location>
        <begin position="228"/>
        <end position="238"/>
    </location>
</feature>
<dbReference type="Pfam" id="PF00642">
    <property type="entry name" value="zf-CCCH"/>
    <property type="match status" value="1"/>
</dbReference>
<feature type="zinc finger region" description="C3H1-type" evidence="5">
    <location>
        <begin position="299"/>
        <end position="327"/>
    </location>
</feature>
<feature type="compositionally biased region" description="Low complexity" evidence="7">
    <location>
        <begin position="1"/>
        <end position="20"/>
    </location>
</feature>
<feature type="domain" description="C3H1-type" evidence="8">
    <location>
        <begin position="261"/>
        <end position="289"/>
    </location>
</feature>
<feature type="coiled-coil region" evidence="6">
    <location>
        <begin position="111"/>
        <end position="138"/>
    </location>
</feature>
<dbReference type="InterPro" id="IPR000571">
    <property type="entry name" value="Znf_CCCH"/>
</dbReference>
<keyword evidence="3 5" id="KW-0863">Zinc-finger</keyword>
<dbReference type="Proteomes" id="UP001324115">
    <property type="component" value="Unassembled WGS sequence"/>
</dbReference>
<evidence type="ECO:0000313" key="10">
    <source>
        <dbReference type="Proteomes" id="UP001324115"/>
    </source>
</evidence>
<feature type="domain" description="C3H1-type" evidence="8">
    <location>
        <begin position="299"/>
        <end position="327"/>
    </location>
</feature>
<feature type="zinc finger region" description="C3H1-type" evidence="5">
    <location>
        <begin position="261"/>
        <end position="289"/>
    </location>
</feature>
<name>A0AAN7G2W5_QUERU</name>
<evidence type="ECO:0000256" key="1">
    <source>
        <dbReference type="ARBA" id="ARBA00022723"/>
    </source>
</evidence>
<sequence length="340" mass="37991">MENDASPPSTTITTTAASTPPREETVKTTLHLENQNFGTDFASLYHSIFPPKSPLPTTATTTSISLMSSPSTCSSSIDDAISSTQNRLNQARLILQYQELNDHYDLCRARLIDLLSEAESLRHENAELRLANAELLKLLSSQASFHNLLLSSSYPNRSFLQDLRRLSTEDEEHSDNRTNLLDNRFSLPKSISVRSAGFTKANLPPPPVANTGPTPSRSSTRSRAPPSQLGSASQQQQRVYMAGKGEEDKEAVELEVYNQGMMKTELCNKWQETGACPYGDHCQFAHGITELRPVIRHPRYKTELCRMVLAGDTCPYGHRCHFRHTLTDQERSFLFAPPPR</sequence>
<dbReference type="FunFam" id="4.10.1000.10:FF:000002">
    <property type="entry name" value="Zinc finger protein 36, C3H1 type-like 1"/>
    <property type="match status" value="1"/>
</dbReference>
<dbReference type="GO" id="GO:0003729">
    <property type="term" value="F:mRNA binding"/>
    <property type="evidence" value="ECO:0007669"/>
    <property type="project" value="InterPro"/>
</dbReference>
<feature type="region of interest" description="Disordered" evidence="7">
    <location>
        <begin position="1"/>
        <end position="24"/>
    </location>
</feature>
<evidence type="ECO:0000256" key="6">
    <source>
        <dbReference type="SAM" id="Coils"/>
    </source>
</evidence>
<keyword evidence="1 5" id="KW-0479">Metal-binding</keyword>
<reference evidence="9 10" key="1">
    <citation type="journal article" date="2023" name="G3 (Bethesda)">
        <title>A haplotype-resolved chromosome-scale genome for Quercus rubra L. provides insights into the genetics of adaptive traits for red oak species.</title>
        <authorList>
            <person name="Kapoor B."/>
            <person name="Jenkins J."/>
            <person name="Schmutz J."/>
            <person name="Zhebentyayeva T."/>
            <person name="Kuelheim C."/>
            <person name="Coggeshall M."/>
            <person name="Heim C."/>
            <person name="Lasky J.R."/>
            <person name="Leites L."/>
            <person name="Islam-Faridi N."/>
            <person name="Romero-Severson J."/>
            <person name="DeLeo V.L."/>
            <person name="Lucas S.M."/>
            <person name="Lazic D."/>
            <person name="Gailing O."/>
            <person name="Carlson J."/>
            <person name="Staton M."/>
        </authorList>
    </citation>
    <scope>NUCLEOTIDE SEQUENCE [LARGE SCALE GENOMIC DNA]</scope>
    <source>
        <strain evidence="9">Pseudo-F2</strain>
    </source>
</reference>
<evidence type="ECO:0000256" key="4">
    <source>
        <dbReference type="ARBA" id="ARBA00022833"/>
    </source>
</evidence>
<evidence type="ECO:0000256" key="2">
    <source>
        <dbReference type="ARBA" id="ARBA00022737"/>
    </source>
</evidence>
<dbReference type="InterPro" id="IPR036855">
    <property type="entry name" value="Znf_CCCH_sf"/>
</dbReference>
<dbReference type="FunFam" id="4.10.1000.10:FF:000001">
    <property type="entry name" value="zinc finger CCCH domain-containing protein 15-like"/>
    <property type="match status" value="1"/>
</dbReference>
<evidence type="ECO:0000313" key="9">
    <source>
        <dbReference type="EMBL" id="KAK4602061.1"/>
    </source>
</evidence>
<evidence type="ECO:0000256" key="3">
    <source>
        <dbReference type="ARBA" id="ARBA00022771"/>
    </source>
</evidence>
<dbReference type="AlphaFoldDB" id="A0AAN7G2W5"/>
<dbReference type="SMART" id="SM00356">
    <property type="entry name" value="ZnF_C3H1"/>
    <property type="match status" value="2"/>
</dbReference>
<protein>
    <recommendedName>
        <fullName evidence="8">C3H1-type domain-containing protein</fullName>
    </recommendedName>
</protein>
<dbReference type="Gene3D" id="4.10.1000.10">
    <property type="entry name" value="Zinc finger, CCCH-type"/>
    <property type="match status" value="2"/>
</dbReference>
<dbReference type="PROSITE" id="PS50103">
    <property type="entry name" value="ZF_C3H1"/>
    <property type="match status" value="2"/>
</dbReference>
<dbReference type="SUPFAM" id="SSF90229">
    <property type="entry name" value="CCCH zinc finger"/>
    <property type="match status" value="2"/>
</dbReference>
<dbReference type="GO" id="GO:0008270">
    <property type="term" value="F:zinc ion binding"/>
    <property type="evidence" value="ECO:0007669"/>
    <property type="project" value="UniProtKB-KW"/>
</dbReference>
<keyword evidence="6" id="KW-0175">Coiled coil</keyword>
<dbReference type="PANTHER" id="PTHR12547:SF178">
    <property type="entry name" value="ZINC FINGER CCCH DOMAIN-CONTAINING PROTEIN 14"/>
    <property type="match status" value="1"/>
</dbReference>
<organism evidence="9 10">
    <name type="scientific">Quercus rubra</name>
    <name type="common">Northern red oak</name>
    <name type="synonym">Quercus borealis</name>
    <dbReference type="NCBI Taxonomy" id="3512"/>
    <lineage>
        <taxon>Eukaryota</taxon>
        <taxon>Viridiplantae</taxon>
        <taxon>Streptophyta</taxon>
        <taxon>Embryophyta</taxon>
        <taxon>Tracheophyta</taxon>
        <taxon>Spermatophyta</taxon>
        <taxon>Magnoliopsida</taxon>
        <taxon>eudicotyledons</taxon>
        <taxon>Gunneridae</taxon>
        <taxon>Pentapetalae</taxon>
        <taxon>rosids</taxon>
        <taxon>fabids</taxon>
        <taxon>Fagales</taxon>
        <taxon>Fagaceae</taxon>
        <taxon>Quercus</taxon>
    </lineage>
</organism>
<feature type="compositionally biased region" description="Low complexity" evidence="7">
    <location>
        <begin position="209"/>
        <end position="227"/>
    </location>
</feature>
<accession>A0AAN7G2W5</accession>
<dbReference type="PANTHER" id="PTHR12547">
    <property type="entry name" value="CCCH ZINC FINGER/TIS11-RELATED"/>
    <property type="match status" value="1"/>
</dbReference>
<dbReference type="InterPro" id="IPR045877">
    <property type="entry name" value="ZFP36-like"/>
</dbReference>
<evidence type="ECO:0000259" key="8">
    <source>
        <dbReference type="PROSITE" id="PS50103"/>
    </source>
</evidence>
<evidence type="ECO:0000256" key="5">
    <source>
        <dbReference type="PROSITE-ProRule" id="PRU00723"/>
    </source>
</evidence>
<keyword evidence="4 5" id="KW-0862">Zinc</keyword>
<keyword evidence="10" id="KW-1185">Reference proteome</keyword>
<keyword evidence="2" id="KW-0677">Repeat</keyword>
<comment type="caution">
    <text evidence="9">The sequence shown here is derived from an EMBL/GenBank/DDBJ whole genome shotgun (WGS) entry which is preliminary data.</text>
</comment>
<proteinExistence type="predicted"/>
<feature type="region of interest" description="Disordered" evidence="7">
    <location>
        <begin position="197"/>
        <end position="245"/>
    </location>
</feature>
<dbReference type="EMBL" id="JAXUIC010000002">
    <property type="protein sequence ID" value="KAK4602061.1"/>
    <property type="molecule type" value="Genomic_DNA"/>
</dbReference>
<gene>
    <name evidence="9" type="ORF">RGQ29_011223</name>
</gene>
<evidence type="ECO:0000256" key="7">
    <source>
        <dbReference type="SAM" id="MobiDB-lite"/>
    </source>
</evidence>